<protein>
    <submittedName>
        <fullName evidence="6">Ovule protein</fullName>
    </submittedName>
</protein>
<dbReference type="AlphaFoldDB" id="A0A183HSB6"/>
<dbReference type="PANTHER" id="PTHR46197:SF3">
    <property type="entry name" value="AB HYDROLASE-1 DOMAIN-CONTAINING PROTEIN"/>
    <property type="match status" value="1"/>
</dbReference>
<evidence type="ECO:0000256" key="1">
    <source>
        <dbReference type="ARBA" id="ARBA00004496"/>
    </source>
</evidence>
<evidence type="ECO:0000256" key="3">
    <source>
        <dbReference type="SAM" id="MobiDB-lite"/>
    </source>
</evidence>
<proteinExistence type="predicted"/>
<dbReference type="STRING" id="387005.A0A183HSB6"/>
<dbReference type="Proteomes" id="UP000267606">
    <property type="component" value="Unassembled WGS sequence"/>
</dbReference>
<evidence type="ECO:0000313" key="4">
    <source>
        <dbReference type="EMBL" id="VDO68019.1"/>
    </source>
</evidence>
<dbReference type="EMBL" id="UZAJ01013770">
    <property type="protein sequence ID" value="VDO68019.1"/>
    <property type="molecule type" value="Genomic_DNA"/>
</dbReference>
<keyword evidence="2" id="KW-0963">Cytoplasm</keyword>
<comment type="subcellular location">
    <subcellularLocation>
        <location evidence="1">Cytoplasm</location>
    </subcellularLocation>
</comment>
<reference evidence="6" key="1">
    <citation type="submission" date="2016-06" db="UniProtKB">
        <authorList>
            <consortium name="WormBaseParasite"/>
        </authorList>
    </citation>
    <scope>IDENTIFICATION</scope>
</reference>
<evidence type="ECO:0000313" key="6">
    <source>
        <dbReference type="WBParaSite" id="OFLC_0001037701-mRNA-1"/>
    </source>
</evidence>
<feature type="region of interest" description="Disordered" evidence="3">
    <location>
        <begin position="1"/>
        <end position="20"/>
    </location>
</feature>
<dbReference type="PANTHER" id="PTHR46197">
    <property type="entry name" value="PROTEIN ABHD14B-LIKE"/>
    <property type="match status" value="1"/>
</dbReference>
<name>A0A183HSB6_9BILA</name>
<dbReference type="GO" id="GO:0005737">
    <property type="term" value="C:cytoplasm"/>
    <property type="evidence" value="ECO:0007669"/>
    <property type="project" value="UniProtKB-SubCell"/>
</dbReference>
<sequence length="93" mass="10486">MYHNNSLQSFSQSRTRSGASFHNSSAFMSSVIEKLHLVKPIIVSPSASGSYSVPYVIENRSTIGGFVPVAACCVRNHKWRNFMVCFTKFKFYI</sequence>
<keyword evidence="5" id="KW-1185">Reference proteome</keyword>
<evidence type="ECO:0000313" key="5">
    <source>
        <dbReference type="Proteomes" id="UP000267606"/>
    </source>
</evidence>
<evidence type="ECO:0000256" key="2">
    <source>
        <dbReference type="ARBA" id="ARBA00022490"/>
    </source>
</evidence>
<organism evidence="6">
    <name type="scientific">Onchocerca flexuosa</name>
    <dbReference type="NCBI Taxonomy" id="387005"/>
    <lineage>
        <taxon>Eukaryota</taxon>
        <taxon>Metazoa</taxon>
        <taxon>Ecdysozoa</taxon>
        <taxon>Nematoda</taxon>
        <taxon>Chromadorea</taxon>
        <taxon>Rhabditida</taxon>
        <taxon>Spirurina</taxon>
        <taxon>Spiruromorpha</taxon>
        <taxon>Filarioidea</taxon>
        <taxon>Onchocercidae</taxon>
        <taxon>Onchocerca</taxon>
    </lineage>
</organism>
<gene>
    <name evidence="4" type="ORF">OFLC_LOCUS10378</name>
</gene>
<accession>A0A183HSB6</accession>
<reference evidence="4 5" key="2">
    <citation type="submission" date="2018-11" db="EMBL/GenBank/DDBJ databases">
        <authorList>
            <consortium name="Pathogen Informatics"/>
        </authorList>
    </citation>
    <scope>NUCLEOTIDE SEQUENCE [LARGE SCALE GENOMIC DNA]</scope>
</reference>
<dbReference type="WBParaSite" id="OFLC_0001037701-mRNA-1">
    <property type="protein sequence ID" value="OFLC_0001037701-mRNA-1"/>
    <property type="gene ID" value="OFLC_0001037701"/>
</dbReference>